<evidence type="ECO:0000313" key="3">
    <source>
        <dbReference type="Proteomes" id="UP000266841"/>
    </source>
</evidence>
<feature type="chain" id="PRO_5003837721" description="Peptidylprolyl isomerase" evidence="1">
    <location>
        <begin position="20"/>
        <end position="294"/>
    </location>
</feature>
<protein>
    <recommendedName>
        <fullName evidence="4">Peptidylprolyl isomerase</fullName>
    </recommendedName>
</protein>
<name>K0T7U8_THAOC</name>
<evidence type="ECO:0000256" key="1">
    <source>
        <dbReference type="SAM" id="SignalP"/>
    </source>
</evidence>
<sequence length="294" mass="31806">MQTVFPGIALGFLISLAAGLAPDYGAAFSSSRCPPARLSTSLFARRPVRGGEECDGSVGRREAVQLIALLSAAASSSPAGAEPQLFKPNPLTNGLLEKIRILEQDEKDNIQYGGELESGDAKPSTVEQYVALLEPVLEIEGDLMRIEVLVRGDLSTKEDYLRMLDSVDEIISKSIFDKIAFKKTFNAYSDNIYYSDPDRANLYLGGGATPRPTQSLAYLMRNDILGNVEDVRAEVPYLKKEIGSLNAGEKVILGDGGIETDMVSLVGGANEAMVKYIKLVPPDELKAARKQMAE</sequence>
<reference evidence="2 3" key="1">
    <citation type="journal article" date="2012" name="Genome Biol.">
        <title>Genome and low-iron response of an oceanic diatom adapted to chronic iron limitation.</title>
        <authorList>
            <person name="Lommer M."/>
            <person name="Specht M."/>
            <person name="Roy A.S."/>
            <person name="Kraemer L."/>
            <person name="Andreson R."/>
            <person name="Gutowska M.A."/>
            <person name="Wolf J."/>
            <person name="Bergner S.V."/>
            <person name="Schilhabel M.B."/>
            <person name="Klostermeier U.C."/>
            <person name="Beiko R.G."/>
            <person name="Rosenstiel P."/>
            <person name="Hippler M."/>
            <person name="Laroche J."/>
        </authorList>
    </citation>
    <scope>NUCLEOTIDE SEQUENCE [LARGE SCALE GENOMIC DNA]</scope>
    <source>
        <strain evidence="2 3">CCMP1005</strain>
    </source>
</reference>
<keyword evidence="1" id="KW-0732">Signal</keyword>
<dbReference type="OrthoDB" id="202221at2759"/>
<evidence type="ECO:0000313" key="2">
    <source>
        <dbReference type="EMBL" id="EJK73154.1"/>
    </source>
</evidence>
<evidence type="ECO:0008006" key="4">
    <source>
        <dbReference type="Google" id="ProtNLM"/>
    </source>
</evidence>
<dbReference type="AlphaFoldDB" id="K0T7U8"/>
<dbReference type="eggNOG" id="ENOG502S9M9">
    <property type="taxonomic scope" value="Eukaryota"/>
</dbReference>
<organism evidence="2 3">
    <name type="scientific">Thalassiosira oceanica</name>
    <name type="common">Marine diatom</name>
    <dbReference type="NCBI Taxonomy" id="159749"/>
    <lineage>
        <taxon>Eukaryota</taxon>
        <taxon>Sar</taxon>
        <taxon>Stramenopiles</taxon>
        <taxon>Ochrophyta</taxon>
        <taxon>Bacillariophyta</taxon>
        <taxon>Coscinodiscophyceae</taxon>
        <taxon>Thalassiosirophycidae</taxon>
        <taxon>Thalassiosirales</taxon>
        <taxon>Thalassiosiraceae</taxon>
        <taxon>Thalassiosira</taxon>
    </lineage>
</organism>
<gene>
    <name evidence="2" type="ORF">THAOC_05239</name>
</gene>
<comment type="caution">
    <text evidence="2">The sequence shown here is derived from an EMBL/GenBank/DDBJ whole genome shotgun (WGS) entry which is preliminary data.</text>
</comment>
<feature type="signal peptide" evidence="1">
    <location>
        <begin position="1"/>
        <end position="19"/>
    </location>
</feature>
<dbReference type="EMBL" id="AGNL01004772">
    <property type="protein sequence ID" value="EJK73154.1"/>
    <property type="molecule type" value="Genomic_DNA"/>
</dbReference>
<accession>K0T7U8</accession>
<dbReference type="Proteomes" id="UP000266841">
    <property type="component" value="Unassembled WGS sequence"/>
</dbReference>
<proteinExistence type="predicted"/>
<dbReference type="OMA" id="IRIWEQA"/>
<keyword evidence="3" id="KW-1185">Reference proteome</keyword>